<feature type="compositionally biased region" description="Polar residues" evidence="1">
    <location>
        <begin position="652"/>
        <end position="662"/>
    </location>
</feature>
<protein>
    <submittedName>
        <fullName evidence="3">Guanylate cyclase domain-containing protein</fullName>
    </submittedName>
</protein>
<evidence type="ECO:0000313" key="2">
    <source>
        <dbReference type="Proteomes" id="UP000095280"/>
    </source>
</evidence>
<feature type="compositionally biased region" description="Low complexity" evidence="1">
    <location>
        <begin position="619"/>
        <end position="651"/>
    </location>
</feature>
<feature type="compositionally biased region" description="Basic and acidic residues" evidence="1">
    <location>
        <begin position="542"/>
        <end position="553"/>
    </location>
</feature>
<dbReference type="AlphaFoldDB" id="A0A1I8FKF1"/>
<reference evidence="3" key="1">
    <citation type="submission" date="2016-11" db="UniProtKB">
        <authorList>
            <consortium name="WormBaseParasite"/>
        </authorList>
    </citation>
    <scope>IDENTIFICATION</scope>
</reference>
<proteinExistence type="predicted"/>
<feature type="region of interest" description="Disordered" evidence="1">
    <location>
        <begin position="619"/>
        <end position="662"/>
    </location>
</feature>
<sequence>ASLSFRPSNFATPFAAGLSGSKRFNGLRSTTITSEQRRRSVSLIGVGRCAACCPEVPESRRSELGPCFVDSAESDGIVLVNDQACADDYRSSAFGWAVSCEGLFAPGLLASLADEVRPRAAVPVPHCGTPGDWLEETDAGLRSDTSGDGARSVWLHLLDCLQERSRLRALLHPGVLCSLAQQLAEAMSYLGEPEPCLTGHDSSATVIVVLDDDRNSERRFMQMHASALESLQKNLRSMTKDLGNDVIAVGLQIGAHHGAGSRRLALQLDASYKRHICVGPEAVTEARRHTLSSSLPAEGVRAEEDQSLQKASGTQSAPDTPGSSIFVFEQHQQDAEAPASDLLLCPHSSPRPSGHRSDMISEPTRSSSRCTFRARLALGVGCPRRRHTVSRHGFATVSCLRRSSSCTPSLLRAAATRQQQQLAEEVAADASDSASSIVYRRRQSQQVESLCEQSGYCRLGSSLSLGVDSVGVASSAASIEDDYRLDGDEVSTSDGVALLDAGDGSDHGTSLIDEIMQAWGSATACGGLDPGTESSCPIVAEKDDSPERREFRLRPGNPAKSEKDVRLVLTQDNQPVECLKVQAMAKTSDKDSFSDCSHCSTNSGCCTDARCAERTATTPMSSVSSLNEPSNVPSNPPSNASTNAADNAPSNEPNNVSKSARQPRQHNCTSALFCSSPISISPVCSSSVSSLDSPVSQWAEAAAHSSSSRIHHHHKPQLLQPPPPLLHLAAVDASEARTVESSLIGEASFLLLSVHSFQFTERL</sequence>
<organism evidence="2 3">
    <name type="scientific">Macrostomum lignano</name>
    <dbReference type="NCBI Taxonomy" id="282301"/>
    <lineage>
        <taxon>Eukaryota</taxon>
        <taxon>Metazoa</taxon>
        <taxon>Spiralia</taxon>
        <taxon>Lophotrochozoa</taxon>
        <taxon>Platyhelminthes</taxon>
        <taxon>Rhabditophora</taxon>
        <taxon>Macrostomorpha</taxon>
        <taxon>Macrostomida</taxon>
        <taxon>Macrostomidae</taxon>
        <taxon>Macrostomum</taxon>
    </lineage>
</organism>
<dbReference type="WBParaSite" id="maker-unitig_37693-snap-gene-0.2-mRNA-1">
    <property type="protein sequence ID" value="maker-unitig_37693-snap-gene-0.2-mRNA-1"/>
    <property type="gene ID" value="maker-unitig_37693-snap-gene-0.2"/>
</dbReference>
<feature type="compositionally biased region" description="Polar residues" evidence="1">
    <location>
        <begin position="308"/>
        <end position="323"/>
    </location>
</feature>
<dbReference type="Proteomes" id="UP000095280">
    <property type="component" value="Unplaced"/>
</dbReference>
<feature type="region of interest" description="Disordered" evidence="1">
    <location>
        <begin position="542"/>
        <end position="563"/>
    </location>
</feature>
<accession>A0A1I8FKF1</accession>
<evidence type="ECO:0000256" key="1">
    <source>
        <dbReference type="SAM" id="MobiDB-lite"/>
    </source>
</evidence>
<keyword evidence="2" id="KW-1185">Reference proteome</keyword>
<feature type="region of interest" description="Disordered" evidence="1">
    <location>
        <begin position="288"/>
        <end position="323"/>
    </location>
</feature>
<evidence type="ECO:0000313" key="3">
    <source>
        <dbReference type="WBParaSite" id="maker-unitig_37693-snap-gene-0.2-mRNA-1"/>
    </source>
</evidence>
<name>A0A1I8FKF1_9PLAT</name>
<feature type="region of interest" description="Disordered" evidence="1">
    <location>
        <begin position="342"/>
        <end position="366"/>
    </location>
</feature>